<evidence type="ECO:0000313" key="2">
    <source>
        <dbReference type="EMBL" id="KAF6173793.1"/>
    </source>
</evidence>
<feature type="non-terminal residue" evidence="2">
    <location>
        <position position="56"/>
    </location>
</feature>
<protein>
    <submittedName>
        <fullName evidence="2">Uncharacterized protein</fullName>
    </submittedName>
</protein>
<evidence type="ECO:0000256" key="1">
    <source>
        <dbReference type="SAM" id="Phobius"/>
    </source>
</evidence>
<keyword evidence="3" id="KW-1185">Reference proteome</keyword>
<gene>
    <name evidence="2" type="ORF">GIB67_042376</name>
</gene>
<keyword evidence="1" id="KW-1133">Transmembrane helix</keyword>
<keyword evidence="1" id="KW-0812">Transmembrane</keyword>
<feature type="transmembrane region" description="Helical" evidence="1">
    <location>
        <begin position="6"/>
        <end position="26"/>
    </location>
</feature>
<organism evidence="2 3">
    <name type="scientific">Kingdonia uniflora</name>
    <dbReference type="NCBI Taxonomy" id="39325"/>
    <lineage>
        <taxon>Eukaryota</taxon>
        <taxon>Viridiplantae</taxon>
        <taxon>Streptophyta</taxon>
        <taxon>Embryophyta</taxon>
        <taxon>Tracheophyta</taxon>
        <taxon>Spermatophyta</taxon>
        <taxon>Magnoliopsida</taxon>
        <taxon>Ranunculales</taxon>
        <taxon>Circaeasteraceae</taxon>
        <taxon>Kingdonia</taxon>
    </lineage>
</organism>
<dbReference type="AlphaFoldDB" id="A0A7J7P3A3"/>
<evidence type="ECO:0000313" key="3">
    <source>
        <dbReference type="Proteomes" id="UP000541444"/>
    </source>
</evidence>
<comment type="caution">
    <text evidence="2">The sequence shown here is derived from an EMBL/GenBank/DDBJ whole genome shotgun (WGS) entry which is preliminary data.</text>
</comment>
<name>A0A7J7P3A3_9MAGN</name>
<reference evidence="2 3" key="1">
    <citation type="journal article" date="2020" name="IScience">
        <title>Genome Sequencing of the Endangered Kingdonia uniflora (Circaeasteraceae, Ranunculales) Reveals Potential Mechanisms of Evolutionary Specialization.</title>
        <authorList>
            <person name="Sun Y."/>
            <person name="Deng T."/>
            <person name="Zhang A."/>
            <person name="Moore M.J."/>
            <person name="Landis J.B."/>
            <person name="Lin N."/>
            <person name="Zhang H."/>
            <person name="Zhang X."/>
            <person name="Huang J."/>
            <person name="Zhang X."/>
            <person name="Sun H."/>
            <person name="Wang H."/>
        </authorList>
    </citation>
    <scope>NUCLEOTIDE SEQUENCE [LARGE SCALE GENOMIC DNA]</scope>
    <source>
        <strain evidence="2">TB1705</strain>
        <tissue evidence="2">Leaf</tissue>
    </source>
</reference>
<dbReference type="EMBL" id="JACGCM010000314">
    <property type="protein sequence ID" value="KAF6173793.1"/>
    <property type="molecule type" value="Genomic_DNA"/>
</dbReference>
<sequence length="56" mass="7103">YLPRLILSFTVFSFLPECLYFLNIHSKYSYYPYVRKLASRCCHRFHNFWKEWKKVY</sequence>
<keyword evidence="1" id="KW-0472">Membrane</keyword>
<proteinExistence type="predicted"/>
<dbReference type="Proteomes" id="UP000541444">
    <property type="component" value="Unassembled WGS sequence"/>
</dbReference>
<accession>A0A7J7P3A3</accession>